<reference evidence="2" key="2">
    <citation type="journal article" date="2021" name="Microbiome">
        <title>Successional dynamics and alternative stable states in a saline activated sludge microbial community over 9 years.</title>
        <authorList>
            <person name="Wang Y."/>
            <person name="Ye J."/>
            <person name="Ju F."/>
            <person name="Liu L."/>
            <person name="Boyd J.A."/>
            <person name="Deng Y."/>
            <person name="Parks D.H."/>
            <person name="Jiang X."/>
            <person name="Yin X."/>
            <person name="Woodcroft B.J."/>
            <person name="Tyson G.W."/>
            <person name="Hugenholtz P."/>
            <person name="Polz M.F."/>
            <person name="Zhang T."/>
        </authorList>
    </citation>
    <scope>NUCLEOTIDE SEQUENCE</scope>
    <source>
        <strain evidence="2">HKST-UBA10</strain>
    </source>
</reference>
<evidence type="ECO:0000256" key="1">
    <source>
        <dbReference type="SAM" id="Phobius"/>
    </source>
</evidence>
<reference evidence="2" key="1">
    <citation type="submission" date="2020-04" db="EMBL/GenBank/DDBJ databases">
        <authorList>
            <person name="Zhang T."/>
        </authorList>
    </citation>
    <scope>NUCLEOTIDE SEQUENCE</scope>
    <source>
        <strain evidence="2">HKST-UBA10</strain>
    </source>
</reference>
<feature type="transmembrane region" description="Helical" evidence="1">
    <location>
        <begin position="308"/>
        <end position="329"/>
    </location>
</feature>
<proteinExistence type="predicted"/>
<gene>
    <name evidence="2" type="ORF">KC660_04135</name>
</gene>
<evidence type="ECO:0000313" key="2">
    <source>
        <dbReference type="EMBL" id="MCA9382568.1"/>
    </source>
</evidence>
<feature type="transmembrane region" description="Helical" evidence="1">
    <location>
        <begin position="273"/>
        <end position="296"/>
    </location>
</feature>
<comment type="caution">
    <text evidence="2">The sequence shown here is derived from an EMBL/GenBank/DDBJ whole genome shotgun (WGS) entry which is preliminary data.</text>
</comment>
<feature type="transmembrane region" description="Helical" evidence="1">
    <location>
        <begin position="12"/>
        <end position="35"/>
    </location>
</feature>
<organism evidence="2 3">
    <name type="scientific">Candidatus Dojkabacteria bacterium</name>
    <dbReference type="NCBI Taxonomy" id="2099670"/>
    <lineage>
        <taxon>Bacteria</taxon>
        <taxon>Candidatus Dojkabacteria</taxon>
    </lineage>
</organism>
<name>A0A955L491_9BACT</name>
<protein>
    <submittedName>
        <fullName evidence="2">Uncharacterized protein</fullName>
    </submittedName>
</protein>
<evidence type="ECO:0000313" key="3">
    <source>
        <dbReference type="Proteomes" id="UP000782843"/>
    </source>
</evidence>
<keyword evidence="1" id="KW-0472">Membrane</keyword>
<sequence length="417" mass="46353">MPKKQSRLRKSVAIIFLVFSIVLASAGLLLGTFVAKFYSPTTYTEALSDSGFYTQVTGILEDYSINIVKEAGKDLVKNVNENSNQSELVNAGVNAALNYLIENKSEIFVASIFNTLKVEQKIENSINGSIDGVLSWLTGQSDDPPIFAIIPNEDEINNLNDQGLFTTISNVIGINTIQLTNLPECSTDQEETDNLNKLQDGNLLQLTCTSDKIRSVAKDKISSLIPENVKEEANSSIDQIIEKYNIEPIKAKIYAVLTNLNQFKQSAYDLQSYVLWTISIPITLIIISILLGIVGIIISEKGKRFKNFLILIFATGVIVYFNALVYALYLGNKIYEKINLGNISITNEVISPAREALFIQSIEIALKDIIHSFYQPAMSVGLSLILISVIIYAVSEIIKRRKSIKKFASKQYRKVVK</sequence>
<keyword evidence="1" id="KW-1133">Transmembrane helix</keyword>
<keyword evidence="1" id="KW-0812">Transmembrane</keyword>
<dbReference type="EMBL" id="JAGQLG010000168">
    <property type="protein sequence ID" value="MCA9382568.1"/>
    <property type="molecule type" value="Genomic_DNA"/>
</dbReference>
<feature type="transmembrane region" description="Helical" evidence="1">
    <location>
        <begin position="373"/>
        <end position="395"/>
    </location>
</feature>
<accession>A0A955L491</accession>
<dbReference type="Proteomes" id="UP000782843">
    <property type="component" value="Unassembled WGS sequence"/>
</dbReference>
<dbReference type="AlphaFoldDB" id="A0A955L491"/>